<dbReference type="InParanoid" id="A0A0N1PJX3"/>
<dbReference type="Proteomes" id="UP000053240">
    <property type="component" value="Unassembled WGS sequence"/>
</dbReference>
<protein>
    <submittedName>
        <fullName evidence="1">Uncharacterized protein</fullName>
    </submittedName>
</protein>
<keyword evidence="2" id="KW-1185">Reference proteome</keyword>
<sequence>MIRAQRHCGWRTRGSACGARGGDAVCGGAALSSAPLCPRPATRSASVLRSRCSSHNRALRVSVLSAQCSGCVDVSEARCVRTSRVSCARCAGEGSMSPLALLLPLLAAALLAANQIEDIPHNE</sequence>
<dbReference type="AlphaFoldDB" id="A0A0N1PJX3"/>
<name>A0A0N1PJX3_PAPMA</name>
<dbReference type="EMBL" id="KQ460226">
    <property type="protein sequence ID" value="KPJ16430.1"/>
    <property type="molecule type" value="Genomic_DNA"/>
</dbReference>
<gene>
    <name evidence="1" type="ORF">RR48_05509</name>
</gene>
<reference evidence="1 2" key="1">
    <citation type="journal article" date="2015" name="Nat. Commun.">
        <title>Outbred genome sequencing and CRISPR/Cas9 gene editing in butterflies.</title>
        <authorList>
            <person name="Li X."/>
            <person name="Fan D."/>
            <person name="Zhang W."/>
            <person name="Liu G."/>
            <person name="Zhang L."/>
            <person name="Zhao L."/>
            <person name="Fang X."/>
            <person name="Chen L."/>
            <person name="Dong Y."/>
            <person name="Chen Y."/>
            <person name="Ding Y."/>
            <person name="Zhao R."/>
            <person name="Feng M."/>
            <person name="Zhu Y."/>
            <person name="Feng Y."/>
            <person name="Jiang X."/>
            <person name="Zhu D."/>
            <person name="Xiang H."/>
            <person name="Feng X."/>
            <person name="Li S."/>
            <person name="Wang J."/>
            <person name="Zhang G."/>
            <person name="Kronforst M.R."/>
            <person name="Wang W."/>
        </authorList>
    </citation>
    <scope>NUCLEOTIDE SEQUENCE [LARGE SCALE GENOMIC DNA]</scope>
    <source>
        <strain evidence="1">Ya'a_city_454_Pm</strain>
        <tissue evidence="1">Whole body</tissue>
    </source>
</reference>
<evidence type="ECO:0000313" key="2">
    <source>
        <dbReference type="Proteomes" id="UP000053240"/>
    </source>
</evidence>
<proteinExistence type="predicted"/>
<evidence type="ECO:0000313" key="1">
    <source>
        <dbReference type="EMBL" id="KPJ16430.1"/>
    </source>
</evidence>
<organism evidence="1 2">
    <name type="scientific">Papilio machaon</name>
    <name type="common">Old World swallowtail butterfly</name>
    <dbReference type="NCBI Taxonomy" id="76193"/>
    <lineage>
        <taxon>Eukaryota</taxon>
        <taxon>Metazoa</taxon>
        <taxon>Ecdysozoa</taxon>
        <taxon>Arthropoda</taxon>
        <taxon>Hexapoda</taxon>
        <taxon>Insecta</taxon>
        <taxon>Pterygota</taxon>
        <taxon>Neoptera</taxon>
        <taxon>Endopterygota</taxon>
        <taxon>Lepidoptera</taxon>
        <taxon>Glossata</taxon>
        <taxon>Ditrysia</taxon>
        <taxon>Papilionoidea</taxon>
        <taxon>Papilionidae</taxon>
        <taxon>Papilioninae</taxon>
        <taxon>Papilio</taxon>
    </lineage>
</organism>
<accession>A0A0N1PJX3</accession>